<evidence type="ECO:0000256" key="2">
    <source>
        <dbReference type="ARBA" id="ARBA00012438"/>
    </source>
</evidence>
<name>A0A399ITG6_9CLOT</name>
<dbReference type="InterPro" id="IPR004358">
    <property type="entry name" value="Sig_transdc_His_kin-like_C"/>
</dbReference>
<evidence type="ECO:0000256" key="10">
    <source>
        <dbReference type="ARBA" id="ARBA00023012"/>
    </source>
</evidence>
<evidence type="ECO:0000259" key="15">
    <source>
        <dbReference type="PROSITE" id="PS50894"/>
    </source>
</evidence>
<evidence type="ECO:0000256" key="4">
    <source>
        <dbReference type="ARBA" id="ARBA00022500"/>
    </source>
</evidence>
<evidence type="ECO:0000259" key="13">
    <source>
        <dbReference type="PROSITE" id="PS50109"/>
    </source>
</evidence>
<dbReference type="PROSITE" id="PS50109">
    <property type="entry name" value="HIS_KIN"/>
    <property type="match status" value="1"/>
</dbReference>
<keyword evidence="9" id="KW-0067">ATP-binding</keyword>
<dbReference type="Proteomes" id="UP000265930">
    <property type="component" value="Unassembled WGS sequence"/>
</dbReference>
<keyword evidence="8" id="KW-0418">Kinase</keyword>
<dbReference type="InterPro" id="IPR004105">
    <property type="entry name" value="CheA-like_dim"/>
</dbReference>
<dbReference type="SMART" id="SM00387">
    <property type="entry name" value="HATPase_c"/>
    <property type="match status" value="1"/>
</dbReference>
<dbReference type="EC" id="2.7.13.3" evidence="2"/>
<dbReference type="SMART" id="SM00260">
    <property type="entry name" value="CheW"/>
    <property type="match status" value="1"/>
</dbReference>
<dbReference type="CDD" id="cd16916">
    <property type="entry name" value="HATPase_CheA-like"/>
    <property type="match status" value="1"/>
</dbReference>
<dbReference type="GO" id="GO:0005737">
    <property type="term" value="C:cytoplasm"/>
    <property type="evidence" value="ECO:0007669"/>
    <property type="project" value="InterPro"/>
</dbReference>
<keyword evidence="10" id="KW-0902">Two-component regulatory system</keyword>
<organism evidence="16 17">
    <name type="scientific">Clostridium chromiireducens</name>
    <dbReference type="NCBI Taxonomy" id="225345"/>
    <lineage>
        <taxon>Bacteria</taxon>
        <taxon>Bacillati</taxon>
        <taxon>Bacillota</taxon>
        <taxon>Clostridia</taxon>
        <taxon>Eubacteriales</taxon>
        <taxon>Clostridiaceae</taxon>
        <taxon>Clostridium</taxon>
    </lineage>
</organism>
<dbReference type="Gene3D" id="3.30.565.10">
    <property type="entry name" value="Histidine kinase-like ATPase, C-terminal domain"/>
    <property type="match status" value="1"/>
</dbReference>
<evidence type="ECO:0000259" key="14">
    <source>
        <dbReference type="PROSITE" id="PS50851"/>
    </source>
</evidence>
<evidence type="ECO:0000256" key="7">
    <source>
        <dbReference type="ARBA" id="ARBA00022741"/>
    </source>
</evidence>
<dbReference type="FunFam" id="3.30.565.10:FF:000016">
    <property type="entry name" value="Chemotaxis protein CheA, putative"/>
    <property type="match status" value="1"/>
</dbReference>
<comment type="function">
    <text evidence="11">Involved in the transmission of sensory signals from the chemoreceptors to the flagellar motors. CheA is autophosphorylated; it can transfer its phosphate group to either CheB or CheY.</text>
</comment>
<comment type="catalytic activity">
    <reaction evidence="1">
        <text>ATP + protein L-histidine = ADP + protein N-phospho-L-histidine.</text>
        <dbReference type="EC" id="2.7.13.3"/>
    </reaction>
</comment>
<dbReference type="InterPro" id="IPR036061">
    <property type="entry name" value="CheW-like_dom_sf"/>
</dbReference>
<dbReference type="InterPro" id="IPR051315">
    <property type="entry name" value="Bact_Chemotaxis_CheA"/>
</dbReference>
<dbReference type="SUPFAM" id="SSF47226">
    <property type="entry name" value="Histidine-containing phosphotransfer domain, HPT domain"/>
    <property type="match status" value="2"/>
</dbReference>
<keyword evidence="7" id="KW-0547">Nucleotide-binding</keyword>
<comment type="caution">
    <text evidence="16">The sequence shown here is derived from an EMBL/GenBank/DDBJ whole genome shotgun (WGS) entry which is preliminary data.</text>
</comment>
<dbReference type="SMART" id="SM01231">
    <property type="entry name" value="H-kinase_dim"/>
    <property type="match status" value="1"/>
</dbReference>
<dbReference type="Gene3D" id="1.10.287.560">
    <property type="entry name" value="Histidine kinase CheA-like, homodimeric domain"/>
    <property type="match status" value="1"/>
</dbReference>
<keyword evidence="4" id="KW-0145">Chemotaxis</keyword>
<keyword evidence="6" id="KW-0808">Transferase</keyword>
<dbReference type="Gene3D" id="2.30.30.40">
    <property type="entry name" value="SH3 Domains"/>
    <property type="match status" value="1"/>
</dbReference>
<dbReference type="PROSITE" id="PS50894">
    <property type="entry name" value="HPT"/>
    <property type="match status" value="1"/>
</dbReference>
<dbReference type="InterPro" id="IPR036097">
    <property type="entry name" value="HisK_dim/P_sf"/>
</dbReference>
<dbReference type="PANTHER" id="PTHR43395:SF10">
    <property type="entry name" value="CHEMOTAXIS PROTEIN CHEA"/>
    <property type="match status" value="1"/>
</dbReference>
<proteinExistence type="predicted"/>
<dbReference type="SUPFAM" id="SSF55874">
    <property type="entry name" value="ATPase domain of HSP90 chaperone/DNA topoisomerase II/histidine kinase"/>
    <property type="match status" value="1"/>
</dbReference>
<dbReference type="Pfam" id="PF01584">
    <property type="entry name" value="CheW"/>
    <property type="match status" value="1"/>
</dbReference>
<evidence type="ECO:0000313" key="16">
    <source>
        <dbReference type="EMBL" id="RII36361.1"/>
    </source>
</evidence>
<gene>
    <name evidence="16" type="ORF">D2A34_02975</name>
</gene>
<evidence type="ECO:0000256" key="8">
    <source>
        <dbReference type="ARBA" id="ARBA00022777"/>
    </source>
</evidence>
<dbReference type="PRINTS" id="PR00344">
    <property type="entry name" value="BCTRLSENSOR"/>
</dbReference>
<dbReference type="Pfam" id="PF01627">
    <property type="entry name" value="Hpt"/>
    <property type="match status" value="1"/>
</dbReference>
<dbReference type="SUPFAM" id="SSF47384">
    <property type="entry name" value="Homodimeric domain of signal transducing histidine kinase"/>
    <property type="match status" value="1"/>
</dbReference>
<evidence type="ECO:0000256" key="1">
    <source>
        <dbReference type="ARBA" id="ARBA00000085"/>
    </source>
</evidence>
<feature type="domain" description="CheW-like" evidence="14">
    <location>
        <begin position="610"/>
        <end position="747"/>
    </location>
</feature>
<evidence type="ECO:0000256" key="11">
    <source>
        <dbReference type="ARBA" id="ARBA00035100"/>
    </source>
</evidence>
<dbReference type="PANTHER" id="PTHR43395">
    <property type="entry name" value="SENSOR HISTIDINE KINASE CHEA"/>
    <property type="match status" value="1"/>
</dbReference>
<dbReference type="InterPro" id="IPR037006">
    <property type="entry name" value="CheA-like_homodim_sf"/>
</dbReference>
<dbReference type="InterPro" id="IPR003594">
    <property type="entry name" value="HATPase_dom"/>
</dbReference>
<feature type="domain" description="Histidine kinase" evidence="13">
    <location>
        <begin position="395"/>
        <end position="608"/>
    </location>
</feature>
<dbReference type="InterPro" id="IPR036890">
    <property type="entry name" value="HATPase_C_sf"/>
</dbReference>
<dbReference type="InterPro" id="IPR008207">
    <property type="entry name" value="Sig_transdc_His_kin_Hpt_dom"/>
</dbReference>
<dbReference type="InterPro" id="IPR005467">
    <property type="entry name" value="His_kinase_dom"/>
</dbReference>
<reference evidence="16 17" key="1">
    <citation type="submission" date="2018-08" db="EMBL/GenBank/DDBJ databases">
        <title>Genome of Clostridium chromiireducens C1, DSM12136.</title>
        <authorList>
            <person name="Xing M."/>
            <person name="Wei Y."/>
            <person name="Ang E.L."/>
            <person name="Zhao H."/>
            <person name="Zhang Y."/>
        </authorList>
    </citation>
    <scope>NUCLEOTIDE SEQUENCE [LARGE SCALE GENOMIC DNA]</scope>
    <source>
        <strain evidence="16 17">C1</strain>
    </source>
</reference>
<dbReference type="GO" id="GO:0006935">
    <property type="term" value="P:chemotaxis"/>
    <property type="evidence" value="ECO:0007669"/>
    <property type="project" value="UniProtKB-KW"/>
</dbReference>
<protein>
    <recommendedName>
        <fullName evidence="3">Chemotaxis protein CheA</fullName>
        <ecNumber evidence="2">2.7.13.3</ecNumber>
    </recommendedName>
</protein>
<evidence type="ECO:0000256" key="3">
    <source>
        <dbReference type="ARBA" id="ARBA00021495"/>
    </source>
</evidence>
<dbReference type="InterPro" id="IPR036641">
    <property type="entry name" value="HPT_dom_sf"/>
</dbReference>
<evidence type="ECO:0000256" key="9">
    <source>
        <dbReference type="ARBA" id="ARBA00022840"/>
    </source>
</evidence>
<dbReference type="RefSeq" id="WP_119365670.1">
    <property type="nucleotide sequence ID" value="NZ_QXDJ01000001.1"/>
</dbReference>
<dbReference type="GO" id="GO:0000155">
    <property type="term" value="F:phosphorelay sensor kinase activity"/>
    <property type="evidence" value="ECO:0007669"/>
    <property type="project" value="InterPro"/>
</dbReference>
<evidence type="ECO:0000256" key="6">
    <source>
        <dbReference type="ARBA" id="ARBA00022679"/>
    </source>
</evidence>
<evidence type="ECO:0000256" key="12">
    <source>
        <dbReference type="PROSITE-ProRule" id="PRU00110"/>
    </source>
</evidence>
<sequence length="747" mass="84291">MSYTFESQDLEILNLFIEEAVESSNQVEKEILKLETNAEKSELINDVFRAIHSIKGGSSFLGLVGITKLSHSLETALDSLRKEKIEISTEFVDCFIEGLDLLSSFIYDIQDKVNIINSEGIDGKFEIELKDEDKVEEILVKVQNIIGNEEKKIEEEAKDNENQDEFFFEIDPKVLGEFKEQFITESLEHIERVENEYLVKLDKNGNDVSTINELFRSFHSIKGVAGVLLGVLKEDDHCLACAKDISLVSHSFETLLSILRDKNINFNKENIDLSYEIVDYLKACISVISGISEVIIPAQAIREKINKEIESLSNDLLYSVKECSETRNIKSDSKPDVNNEILKEALKKETQLQSIRVNQEKLDKMMNTIAELMVTKNAFMHVAKRLSLEYDIPDLAKEVKEIGASVNRISDELQNSMMSIRMVEVKTVFQKMPRIIRDVSQITNKKVNLIIEGESTEIDKTIIERISDPLVHIIRNAVDHGIEDPKTRIKKGKNEIGTIYLRAYNKNKNVYIEVQDDGKGIDSEEIRKKVIDKGFIDPGMLNSMSKKQILNLIFLPGFSTAKKITEVSGRGVGMDIVKSNINKINGIVDIDSEVNKGTKMTIQLPLTLAVSRGLLVKSVEENYIIPIDNIIETVKIPKDNVYEFNNKHFAHLRGEIIGIEWLSKFLLIDRLENNISKAEELNIVTITNGVEKLGLVVDKLLNEQEFVIKALSDSLGEIPGISGSTLLGDGKVVLILNSGDIIKMTKR</sequence>
<dbReference type="Pfam" id="PF02518">
    <property type="entry name" value="HATPase_c"/>
    <property type="match status" value="1"/>
</dbReference>
<dbReference type="PROSITE" id="PS50851">
    <property type="entry name" value="CHEW"/>
    <property type="match status" value="1"/>
</dbReference>
<feature type="domain" description="HPt" evidence="15">
    <location>
        <begin position="5"/>
        <end position="109"/>
    </location>
</feature>
<dbReference type="InterPro" id="IPR002545">
    <property type="entry name" value="CheW-lke_dom"/>
</dbReference>
<dbReference type="Pfam" id="PF02895">
    <property type="entry name" value="H-kinase_dim"/>
    <property type="match status" value="1"/>
</dbReference>
<evidence type="ECO:0000256" key="5">
    <source>
        <dbReference type="ARBA" id="ARBA00022553"/>
    </source>
</evidence>
<keyword evidence="5 12" id="KW-0597">Phosphoprotein</keyword>
<dbReference type="SMART" id="SM00073">
    <property type="entry name" value="HPT"/>
    <property type="match status" value="2"/>
</dbReference>
<dbReference type="AlphaFoldDB" id="A0A399ITG6"/>
<dbReference type="Gene3D" id="1.20.120.160">
    <property type="entry name" value="HPT domain"/>
    <property type="match status" value="2"/>
</dbReference>
<dbReference type="EMBL" id="QXDJ01000001">
    <property type="protein sequence ID" value="RII36361.1"/>
    <property type="molecule type" value="Genomic_DNA"/>
</dbReference>
<dbReference type="CDD" id="cd00088">
    <property type="entry name" value="HPT"/>
    <property type="match status" value="2"/>
</dbReference>
<dbReference type="SUPFAM" id="SSF50341">
    <property type="entry name" value="CheW-like"/>
    <property type="match status" value="1"/>
</dbReference>
<accession>A0A399ITG6</accession>
<feature type="modified residue" description="Phosphohistidine" evidence="12">
    <location>
        <position position="52"/>
    </location>
</feature>
<evidence type="ECO:0000313" key="17">
    <source>
        <dbReference type="Proteomes" id="UP000265930"/>
    </source>
</evidence>